<reference evidence="3 4" key="1">
    <citation type="submission" date="2018-04" db="EMBL/GenBank/DDBJ databases">
        <title>Sphingobacterium sp. M46 Genome.</title>
        <authorList>
            <person name="Cheng J."/>
            <person name="Li Y."/>
        </authorList>
    </citation>
    <scope>NUCLEOTIDE SEQUENCE [LARGE SCALE GENOMIC DNA]</scope>
    <source>
        <strain evidence="3 4">M46</strain>
    </source>
</reference>
<dbReference type="Gene3D" id="2.40.128.270">
    <property type="match status" value="1"/>
</dbReference>
<gene>
    <name evidence="3" type="ORF">DCO56_16400</name>
</gene>
<evidence type="ECO:0000313" key="3">
    <source>
        <dbReference type="EMBL" id="PUV23497.1"/>
    </source>
</evidence>
<dbReference type="InterPro" id="IPR005184">
    <property type="entry name" value="DUF306_Meta_HslJ"/>
</dbReference>
<comment type="caution">
    <text evidence="3">The sequence shown here is derived from an EMBL/GenBank/DDBJ whole genome shotgun (WGS) entry which is preliminary data.</text>
</comment>
<feature type="domain" description="DUF306" evidence="2">
    <location>
        <begin position="50"/>
        <end position="161"/>
    </location>
</feature>
<keyword evidence="1" id="KW-0732">Signal</keyword>
<dbReference type="Proteomes" id="UP000250831">
    <property type="component" value="Unassembled WGS sequence"/>
</dbReference>
<protein>
    <submittedName>
        <fullName evidence="3">META domain-containing protein</fullName>
    </submittedName>
</protein>
<sequence length="164" mass="17742">MIMKVNLMILTVALAFSTVACNTTGKKSEATGNSDTATTVQKPSVVDNASLEGTWELKSLTTPETAGKGLKDLFKDKVPTLTFTTKEHKVEGNNGCNGIGGTYESEKGNSIKIGDKLISTMMHCENAAYNEFMNGLKSTTNFDVRDNELTFISGDIVVMQFVKK</sequence>
<name>A0A363NRY9_9SPHI</name>
<dbReference type="EMBL" id="QCXX01000004">
    <property type="protein sequence ID" value="PUV23497.1"/>
    <property type="molecule type" value="Genomic_DNA"/>
</dbReference>
<feature type="signal peptide" evidence="1">
    <location>
        <begin position="1"/>
        <end position="22"/>
    </location>
</feature>
<dbReference type="PANTHER" id="PTHR35535:SF2">
    <property type="entry name" value="DUF306 DOMAIN-CONTAINING PROTEIN"/>
    <property type="match status" value="1"/>
</dbReference>
<dbReference type="InterPro" id="IPR053147">
    <property type="entry name" value="Hsp_HslJ-like"/>
</dbReference>
<dbReference type="OrthoDB" id="880459at2"/>
<dbReference type="InterPro" id="IPR038670">
    <property type="entry name" value="HslJ-like_sf"/>
</dbReference>
<feature type="chain" id="PRO_5016916235" evidence="1">
    <location>
        <begin position="23"/>
        <end position="164"/>
    </location>
</feature>
<evidence type="ECO:0000259" key="2">
    <source>
        <dbReference type="Pfam" id="PF03724"/>
    </source>
</evidence>
<dbReference type="PROSITE" id="PS51257">
    <property type="entry name" value="PROKAR_LIPOPROTEIN"/>
    <property type="match status" value="1"/>
</dbReference>
<evidence type="ECO:0000313" key="4">
    <source>
        <dbReference type="Proteomes" id="UP000250831"/>
    </source>
</evidence>
<dbReference type="AlphaFoldDB" id="A0A363NRY9"/>
<proteinExistence type="predicted"/>
<keyword evidence="4" id="KW-1185">Reference proteome</keyword>
<organism evidence="3 4">
    <name type="scientific">Sphingobacterium athyrii</name>
    <dbReference type="NCBI Taxonomy" id="2152717"/>
    <lineage>
        <taxon>Bacteria</taxon>
        <taxon>Pseudomonadati</taxon>
        <taxon>Bacteroidota</taxon>
        <taxon>Sphingobacteriia</taxon>
        <taxon>Sphingobacteriales</taxon>
        <taxon>Sphingobacteriaceae</taxon>
        <taxon>Sphingobacterium</taxon>
    </lineage>
</organism>
<evidence type="ECO:0000256" key="1">
    <source>
        <dbReference type="SAM" id="SignalP"/>
    </source>
</evidence>
<dbReference type="PANTHER" id="PTHR35535">
    <property type="entry name" value="HEAT SHOCK PROTEIN HSLJ"/>
    <property type="match status" value="1"/>
</dbReference>
<dbReference type="Pfam" id="PF03724">
    <property type="entry name" value="META"/>
    <property type="match status" value="1"/>
</dbReference>
<accession>A0A363NRY9</accession>